<evidence type="ECO:0000256" key="2">
    <source>
        <dbReference type="RuleBase" id="RU362080"/>
    </source>
</evidence>
<evidence type="ECO:0000313" key="3">
    <source>
        <dbReference type="EMBL" id="MFD2803246.1"/>
    </source>
</evidence>
<dbReference type="InterPro" id="IPR036165">
    <property type="entry name" value="YefM-like_sf"/>
</dbReference>
<protein>
    <recommendedName>
        <fullName evidence="2">Antitoxin</fullName>
    </recommendedName>
</protein>
<organism evidence="3 4">
    <name type="scientific">Prauserella oleivorans</name>
    <dbReference type="NCBI Taxonomy" id="1478153"/>
    <lineage>
        <taxon>Bacteria</taxon>
        <taxon>Bacillati</taxon>
        <taxon>Actinomycetota</taxon>
        <taxon>Actinomycetes</taxon>
        <taxon>Pseudonocardiales</taxon>
        <taxon>Pseudonocardiaceae</taxon>
        <taxon>Prauserella</taxon>
    </lineage>
</organism>
<evidence type="ECO:0000313" key="4">
    <source>
        <dbReference type="Proteomes" id="UP001597478"/>
    </source>
</evidence>
<proteinExistence type="inferred from homology"/>
<dbReference type="NCBIfam" id="TIGR01552">
    <property type="entry name" value="phd_fam"/>
    <property type="match status" value="1"/>
</dbReference>
<sequence length="88" mass="9962">MTSVEMPVSEARADFGGVTGRAEYGHEIVYLTKHGRRAAAVVPAEAAELLERIEELVDEHEASEVLARLKTGTEERVPFRRRTRRRED</sequence>
<gene>
    <name evidence="3" type="ORF">ACFS2C_28030</name>
</gene>
<dbReference type="Pfam" id="PF02604">
    <property type="entry name" value="PhdYeFM_antitox"/>
    <property type="match status" value="1"/>
</dbReference>
<comment type="similarity">
    <text evidence="1 2">Belongs to the phD/YefM antitoxin family.</text>
</comment>
<dbReference type="SUPFAM" id="SSF143120">
    <property type="entry name" value="YefM-like"/>
    <property type="match status" value="1"/>
</dbReference>
<dbReference type="InterPro" id="IPR006442">
    <property type="entry name" value="Antitoxin_Phd/YefM"/>
</dbReference>
<reference evidence="4" key="1">
    <citation type="journal article" date="2019" name="Int. J. Syst. Evol. Microbiol.">
        <title>The Global Catalogue of Microorganisms (GCM) 10K type strain sequencing project: providing services to taxonomists for standard genome sequencing and annotation.</title>
        <authorList>
            <consortium name="The Broad Institute Genomics Platform"/>
            <consortium name="The Broad Institute Genome Sequencing Center for Infectious Disease"/>
            <person name="Wu L."/>
            <person name="Ma J."/>
        </authorList>
    </citation>
    <scope>NUCLEOTIDE SEQUENCE [LARGE SCALE GENOMIC DNA]</scope>
    <source>
        <strain evidence="4">IBRC-M 10906</strain>
    </source>
</reference>
<dbReference type="RefSeq" id="WP_377385304.1">
    <property type="nucleotide sequence ID" value="NZ_JBHSAN010000005.1"/>
</dbReference>
<comment type="caution">
    <text evidence="3">The sequence shown here is derived from an EMBL/GenBank/DDBJ whole genome shotgun (WGS) entry which is preliminary data.</text>
</comment>
<dbReference type="Gene3D" id="3.40.1620.10">
    <property type="entry name" value="YefM-like domain"/>
    <property type="match status" value="1"/>
</dbReference>
<dbReference type="Proteomes" id="UP001597478">
    <property type="component" value="Unassembled WGS sequence"/>
</dbReference>
<name>A0ABW5WLC3_9PSEU</name>
<keyword evidence="4" id="KW-1185">Reference proteome</keyword>
<comment type="function">
    <text evidence="2">Antitoxin component of a type II toxin-antitoxin (TA) system.</text>
</comment>
<accession>A0ABW5WLC3</accession>
<evidence type="ECO:0000256" key="1">
    <source>
        <dbReference type="ARBA" id="ARBA00009981"/>
    </source>
</evidence>
<dbReference type="EMBL" id="JBHUOF010000051">
    <property type="protein sequence ID" value="MFD2803246.1"/>
    <property type="molecule type" value="Genomic_DNA"/>
</dbReference>